<feature type="domain" description="WYL" evidence="1">
    <location>
        <begin position="128"/>
        <end position="192"/>
    </location>
</feature>
<reference evidence="4" key="1">
    <citation type="submission" date="2017-12" db="EMBL/GenBank/DDBJ databases">
        <title>FDA dAtabase for Regulatory Grade micrObial Sequences (FDA-ARGOS): Supporting development and validation of Infectious Disease Dx tests.</title>
        <authorList>
            <person name="Hoffmann M."/>
            <person name="Allard M."/>
            <person name="Evans P."/>
            <person name="Brown E."/>
            <person name="Tallon L.J."/>
            <person name="Sadzewicz L."/>
            <person name="Sengamalay N."/>
            <person name="Ott S."/>
            <person name="Godinez A."/>
            <person name="Nagaraj S."/>
            <person name="Vavikolanu K."/>
            <person name="Aluvathingal J."/>
            <person name="Nadendla S."/>
            <person name="Hobson J."/>
            <person name="Sichtig H."/>
        </authorList>
    </citation>
    <scope>NUCLEOTIDE SEQUENCE [LARGE SCALE GENOMIC DNA]</scope>
    <source>
        <strain evidence="4">FDAARGOS_113</strain>
    </source>
</reference>
<accession>A0A2J9V0V6</accession>
<proteinExistence type="predicted"/>
<protein>
    <submittedName>
        <fullName evidence="4">WYL domain-containing protein</fullName>
    </submittedName>
</protein>
<evidence type="ECO:0000259" key="1">
    <source>
        <dbReference type="Pfam" id="PF13280"/>
    </source>
</evidence>
<dbReference type="AlphaFoldDB" id="A0A2J9V0V6"/>
<dbReference type="OrthoDB" id="6620579at2"/>
<dbReference type="PIRSF" id="PIRSF015558">
    <property type="entry name" value="Txn_reg_DeoR_prd"/>
    <property type="match status" value="1"/>
</dbReference>
<evidence type="ECO:0000259" key="3">
    <source>
        <dbReference type="Pfam" id="PF26109"/>
    </source>
</evidence>
<feature type="domain" description="DNA-binding transcriptional repressor CapW C-terminal dimerisation" evidence="2">
    <location>
        <begin position="227"/>
        <end position="291"/>
    </location>
</feature>
<sequence>MSELYSYTQLVSEVGSHAERLAFIDFKLRFTGFIRRADLKEEFGLAEAAATRMISLYREYREENLVHDRSNKLNVINLEKYTPLIPVGAEQALGMLAHGFNKNKLAGRPILQYRKIGVVKNQLDVDEVARITRAISSEKAIECCYISGSSDKHLPRDLVPLAILYDGKNWIFRAFDRSETKKYKFKNFNFARATKVKPIEQDDGSIFQYERLSEDTLWNTPLPLFLELHNELNDEQKASIRRDFGMLPDEDELYLTESAALVWILTKLWNIDVGNPEESDLFFKFSLKNREMIKPYL</sequence>
<dbReference type="Pfam" id="PF26107">
    <property type="entry name" value="BrxR_CTD"/>
    <property type="match status" value="1"/>
</dbReference>
<evidence type="ECO:0000259" key="2">
    <source>
        <dbReference type="Pfam" id="PF26107"/>
    </source>
</evidence>
<comment type="caution">
    <text evidence="4">The sequence shown here is derived from an EMBL/GenBank/DDBJ whole genome shotgun (WGS) entry which is preliminary data.</text>
</comment>
<feature type="domain" description="DNA-binding transcriptional repressor CapW winged helix-turn-helix" evidence="3">
    <location>
        <begin position="18"/>
        <end position="75"/>
    </location>
</feature>
<dbReference type="InterPro" id="IPR016634">
    <property type="entry name" value="CapW-like"/>
</dbReference>
<dbReference type="InterPro" id="IPR026881">
    <property type="entry name" value="WYL_dom"/>
</dbReference>
<dbReference type="RefSeq" id="WP_001293232.1">
    <property type="nucleotide sequence ID" value="NZ_CAWMSS010000001.1"/>
</dbReference>
<dbReference type="Pfam" id="PF26109">
    <property type="entry name" value="WHD_BrxR"/>
    <property type="match status" value="1"/>
</dbReference>
<name>A0A2J9V0V6_VIBMI</name>
<keyword evidence="5" id="KW-1185">Reference proteome</keyword>
<evidence type="ECO:0000313" key="4">
    <source>
        <dbReference type="EMBL" id="PNM57409.1"/>
    </source>
</evidence>
<dbReference type="InterPro" id="IPR059019">
    <property type="entry name" value="WHD_CapW"/>
</dbReference>
<dbReference type="PROSITE" id="PS52050">
    <property type="entry name" value="WYL"/>
    <property type="match status" value="1"/>
</dbReference>
<dbReference type="InterPro" id="IPR059020">
    <property type="entry name" value="CapW_CTD"/>
</dbReference>
<organism evidence="4 5">
    <name type="scientific">Vibrio mimicus</name>
    <dbReference type="NCBI Taxonomy" id="674"/>
    <lineage>
        <taxon>Bacteria</taxon>
        <taxon>Pseudomonadati</taxon>
        <taxon>Pseudomonadota</taxon>
        <taxon>Gammaproteobacteria</taxon>
        <taxon>Vibrionales</taxon>
        <taxon>Vibrionaceae</taxon>
        <taxon>Vibrio</taxon>
    </lineage>
</organism>
<dbReference type="Proteomes" id="UP000053748">
    <property type="component" value="Unassembled WGS sequence"/>
</dbReference>
<gene>
    <name evidence="4" type="ORF">AL544_015830</name>
</gene>
<evidence type="ECO:0000313" key="5">
    <source>
        <dbReference type="Proteomes" id="UP000053748"/>
    </source>
</evidence>
<dbReference type="EMBL" id="LOSJ02000002">
    <property type="protein sequence ID" value="PNM57409.1"/>
    <property type="molecule type" value="Genomic_DNA"/>
</dbReference>
<dbReference type="Pfam" id="PF13280">
    <property type="entry name" value="WYL"/>
    <property type="match status" value="1"/>
</dbReference>